<protein>
    <submittedName>
        <fullName evidence="2">DUF2087 domain-containing protein</fullName>
    </submittedName>
</protein>
<reference evidence="2 3" key="1">
    <citation type="submission" date="2022-01" db="EMBL/GenBank/DDBJ databases">
        <title>Whole genome-based taxonomy of the Shewanellaceae.</title>
        <authorList>
            <person name="Martin-Rodriguez A.J."/>
        </authorList>
    </citation>
    <scope>NUCLEOTIDE SEQUENCE [LARGE SCALE GENOMIC DNA]</scope>
    <source>
        <strain evidence="2 3">DSM 21332</strain>
    </source>
</reference>
<dbReference type="InterPro" id="IPR018656">
    <property type="entry name" value="DUF2087"/>
</dbReference>
<evidence type="ECO:0000313" key="2">
    <source>
        <dbReference type="EMBL" id="MCL2912461.1"/>
    </source>
</evidence>
<dbReference type="Proteomes" id="UP001202831">
    <property type="component" value="Unassembled WGS sequence"/>
</dbReference>
<gene>
    <name evidence="2" type="ORF">L2725_01460</name>
</gene>
<dbReference type="EMBL" id="JAKIKT010000001">
    <property type="protein sequence ID" value="MCL2912461.1"/>
    <property type="molecule type" value="Genomic_DNA"/>
</dbReference>
<evidence type="ECO:0000313" key="3">
    <source>
        <dbReference type="Proteomes" id="UP001202831"/>
    </source>
</evidence>
<sequence length="171" mass="19934">MSRETIPFACADLSALAKSLRKQLMSCESFPSHVEMLNILARANGYSNYQHLKQDAESVNDAGSGLSVEVPRKLQPFMSSDYVLHSWPVKFSLQKLSLWFFACRFQYQQRYSEREVNEIISRYEDFGDFARIRRELCNQKLLGRTIDGRDYWRTNATPPDELKSLADYWAE</sequence>
<dbReference type="Pfam" id="PF09860">
    <property type="entry name" value="DUF2087"/>
    <property type="match status" value="1"/>
</dbReference>
<organism evidence="2 3">
    <name type="scientific">Shewanella corallii</name>
    <dbReference type="NCBI Taxonomy" id="560080"/>
    <lineage>
        <taxon>Bacteria</taxon>
        <taxon>Pseudomonadati</taxon>
        <taxon>Pseudomonadota</taxon>
        <taxon>Gammaproteobacteria</taxon>
        <taxon>Alteromonadales</taxon>
        <taxon>Shewanellaceae</taxon>
        <taxon>Shewanella</taxon>
    </lineage>
</organism>
<evidence type="ECO:0000259" key="1">
    <source>
        <dbReference type="Pfam" id="PF09860"/>
    </source>
</evidence>
<name>A0ABT0N211_9GAMM</name>
<comment type="caution">
    <text evidence="2">The sequence shown here is derived from an EMBL/GenBank/DDBJ whole genome shotgun (WGS) entry which is preliminary data.</text>
</comment>
<accession>A0ABT0N211</accession>
<feature type="domain" description="DUF2087" evidence="1">
    <location>
        <begin position="84"/>
        <end position="153"/>
    </location>
</feature>
<dbReference type="RefSeq" id="WP_249247286.1">
    <property type="nucleotide sequence ID" value="NZ_JAKIKT010000001.1"/>
</dbReference>
<proteinExistence type="predicted"/>
<keyword evidence="3" id="KW-1185">Reference proteome</keyword>